<name>T2KRV4_FORAG</name>
<feature type="transmembrane region" description="Helical" evidence="6">
    <location>
        <begin position="114"/>
        <end position="138"/>
    </location>
</feature>
<organism evidence="7 8">
    <name type="scientific">Formosa agariphila (strain DSM 15362 / KCTC 12365 / LMG 23005 / KMM 3901 / M-2Alg 35-1)</name>
    <dbReference type="NCBI Taxonomy" id="1347342"/>
    <lineage>
        <taxon>Bacteria</taxon>
        <taxon>Pseudomonadati</taxon>
        <taxon>Bacteroidota</taxon>
        <taxon>Flavobacteriia</taxon>
        <taxon>Flavobacteriales</taxon>
        <taxon>Flavobacteriaceae</taxon>
        <taxon>Formosa</taxon>
    </lineage>
</organism>
<feature type="transmembrane region" description="Helical" evidence="6">
    <location>
        <begin position="221"/>
        <end position="242"/>
    </location>
</feature>
<keyword evidence="2" id="KW-1003">Cell membrane</keyword>
<reference evidence="7 8" key="1">
    <citation type="journal article" date="2013" name="Appl. Environ. Microbiol.">
        <title>The genome of the alga-associated marine flavobacterium Formosa agariphila KMM 3901T reveals a broad potential for degradation of algal polysaccharides.</title>
        <authorList>
            <person name="Mann A.J."/>
            <person name="Hahnke R.L."/>
            <person name="Huang S."/>
            <person name="Werner J."/>
            <person name="Xing P."/>
            <person name="Barbeyron T."/>
            <person name="Huettel B."/>
            <person name="Stueber K."/>
            <person name="Reinhardt R."/>
            <person name="Harder J."/>
            <person name="Gloeckner F.O."/>
            <person name="Amann R.I."/>
            <person name="Teeling H."/>
        </authorList>
    </citation>
    <scope>NUCLEOTIDE SEQUENCE [LARGE SCALE GENOMIC DNA]</scope>
    <source>
        <strain evidence="8">DSM 15362 / KCTC 12365 / LMG 23005 / KMM 3901</strain>
    </source>
</reference>
<dbReference type="eggNOG" id="COG2244">
    <property type="taxonomic scope" value="Bacteria"/>
</dbReference>
<keyword evidence="8" id="KW-1185">Reference proteome</keyword>
<evidence type="ECO:0000256" key="4">
    <source>
        <dbReference type="ARBA" id="ARBA00022989"/>
    </source>
</evidence>
<dbReference type="InterPro" id="IPR050833">
    <property type="entry name" value="Poly_Biosynth_Transport"/>
</dbReference>
<dbReference type="EMBL" id="HG315671">
    <property type="protein sequence ID" value="CDF81221.1"/>
    <property type="molecule type" value="Genomic_DNA"/>
</dbReference>
<dbReference type="HOGENOM" id="CLU_022017_5_3_10"/>
<dbReference type="Proteomes" id="UP000016160">
    <property type="component" value="Chromosome"/>
</dbReference>
<feature type="transmembrane region" description="Helical" evidence="6">
    <location>
        <begin position="37"/>
        <end position="62"/>
    </location>
</feature>
<feature type="transmembrane region" description="Helical" evidence="6">
    <location>
        <begin position="150"/>
        <end position="170"/>
    </location>
</feature>
<feature type="transmembrane region" description="Helical" evidence="6">
    <location>
        <begin position="176"/>
        <end position="200"/>
    </location>
</feature>
<evidence type="ECO:0000256" key="3">
    <source>
        <dbReference type="ARBA" id="ARBA00022692"/>
    </source>
</evidence>
<dbReference type="PANTHER" id="PTHR30250">
    <property type="entry name" value="PST FAMILY PREDICTED COLANIC ACID TRANSPORTER"/>
    <property type="match status" value="1"/>
</dbReference>
<protein>
    <submittedName>
        <fullName evidence="7">Polysaccharide biosynthesis protein</fullName>
    </submittedName>
</protein>
<proteinExistence type="predicted"/>
<evidence type="ECO:0000313" key="7">
    <source>
        <dbReference type="EMBL" id="CDF81221.1"/>
    </source>
</evidence>
<feature type="transmembrane region" description="Helical" evidence="6">
    <location>
        <begin position="82"/>
        <end position="102"/>
    </location>
</feature>
<evidence type="ECO:0000256" key="2">
    <source>
        <dbReference type="ARBA" id="ARBA00022475"/>
    </source>
</evidence>
<sequence>MFGSAITFVLKIFGMLLSYITVLIISRKYGASGAGVYTLTLNALISLSIIGALGLDMALLRFVGQYNKTKNGNDKIKNIYKYVFYLALPFSLLLSLLLYFFSETVAENLFKNDIYVQVLRIGAVALPFLTVSIVNIEFIRGLKKLQISEYLRSVNRPLFIIIFLLALSYSDNVVNAIYALIGAIILSMILSFIPIIKFFNKKKESVDVYKSEVKTKDLLKTTFPMMIVLVITSLLGTSSAFFLETYGTSEEVGIFNICFKVAQLISIVLVVVNTISAPKFAELYWNNKRVELQKLLFQSSKLIFIFGSILSVVIILFSGYILSFFGEEFLQGKQILAILVLGLLISSFCGSAGIFMGMTGSEKALRNIISVVFVCTLLCLYKFVPLYGLLGAAIISACSPIILNMSCAFYVYKKSNLITFYMPQFLNNILKSNKS</sequence>
<dbReference type="Pfam" id="PF01943">
    <property type="entry name" value="Polysacc_synt"/>
    <property type="match status" value="1"/>
</dbReference>
<dbReference type="GO" id="GO:0005886">
    <property type="term" value="C:plasma membrane"/>
    <property type="evidence" value="ECO:0007669"/>
    <property type="project" value="UniProtKB-SubCell"/>
</dbReference>
<feature type="transmembrane region" description="Helical" evidence="6">
    <location>
        <begin position="364"/>
        <end position="384"/>
    </location>
</feature>
<dbReference type="InterPro" id="IPR002797">
    <property type="entry name" value="Polysacc_synth"/>
</dbReference>
<feature type="transmembrane region" description="Helical" evidence="6">
    <location>
        <begin position="7"/>
        <end position="25"/>
    </location>
</feature>
<evidence type="ECO:0000313" key="8">
    <source>
        <dbReference type="Proteomes" id="UP000016160"/>
    </source>
</evidence>
<keyword evidence="5 6" id="KW-0472">Membrane</keyword>
<feature type="transmembrane region" description="Helical" evidence="6">
    <location>
        <begin position="390"/>
        <end position="412"/>
    </location>
</feature>
<gene>
    <name evidence="7" type="ORF">BN863_35090</name>
</gene>
<dbReference type="STRING" id="1347342.BN863_35090"/>
<accession>T2KRV4</accession>
<feature type="transmembrane region" description="Helical" evidence="6">
    <location>
        <begin position="335"/>
        <end position="357"/>
    </location>
</feature>
<feature type="transmembrane region" description="Helical" evidence="6">
    <location>
        <begin position="254"/>
        <end position="281"/>
    </location>
</feature>
<dbReference type="PATRIC" id="fig|1347342.6.peg.3540"/>
<evidence type="ECO:0000256" key="1">
    <source>
        <dbReference type="ARBA" id="ARBA00004651"/>
    </source>
</evidence>
<evidence type="ECO:0000256" key="5">
    <source>
        <dbReference type="ARBA" id="ARBA00023136"/>
    </source>
</evidence>
<keyword evidence="3 6" id="KW-0812">Transmembrane</keyword>
<dbReference type="PANTHER" id="PTHR30250:SF11">
    <property type="entry name" value="O-ANTIGEN TRANSPORTER-RELATED"/>
    <property type="match status" value="1"/>
</dbReference>
<feature type="transmembrane region" description="Helical" evidence="6">
    <location>
        <begin position="302"/>
        <end position="323"/>
    </location>
</feature>
<evidence type="ECO:0000256" key="6">
    <source>
        <dbReference type="SAM" id="Phobius"/>
    </source>
</evidence>
<keyword evidence="4 6" id="KW-1133">Transmembrane helix</keyword>
<dbReference type="AlphaFoldDB" id="T2KRV4"/>
<comment type="subcellular location">
    <subcellularLocation>
        <location evidence="1">Cell membrane</location>
        <topology evidence="1">Multi-pass membrane protein</topology>
    </subcellularLocation>
</comment>